<dbReference type="PROSITE" id="PS50005">
    <property type="entry name" value="TPR"/>
    <property type="match status" value="1"/>
</dbReference>
<dbReference type="SUPFAM" id="SSF48452">
    <property type="entry name" value="TPR-like"/>
    <property type="match status" value="1"/>
</dbReference>
<comment type="caution">
    <text evidence="3">The sequence shown here is derived from an EMBL/GenBank/DDBJ whole genome shotgun (WGS) entry which is preliminary data.</text>
</comment>
<evidence type="ECO:0000313" key="4">
    <source>
        <dbReference type="Proteomes" id="UP001596001"/>
    </source>
</evidence>
<evidence type="ECO:0000313" key="3">
    <source>
        <dbReference type="EMBL" id="MFC4787542.1"/>
    </source>
</evidence>
<feature type="repeat" description="TPR" evidence="1">
    <location>
        <begin position="75"/>
        <end position="108"/>
    </location>
</feature>
<dbReference type="InterPro" id="IPR011990">
    <property type="entry name" value="TPR-like_helical_dom_sf"/>
</dbReference>
<gene>
    <name evidence="3" type="ORF">ACFO6X_00840</name>
</gene>
<keyword evidence="1" id="KW-0802">TPR repeat</keyword>
<keyword evidence="2" id="KW-0732">Signal</keyword>
<protein>
    <submittedName>
        <fullName evidence="3">Tetratricopeptide repeat protein</fullName>
    </submittedName>
</protein>
<evidence type="ECO:0000256" key="1">
    <source>
        <dbReference type="PROSITE-ProRule" id="PRU00339"/>
    </source>
</evidence>
<dbReference type="SMART" id="SM00028">
    <property type="entry name" value="TPR"/>
    <property type="match status" value="1"/>
</dbReference>
<sequence>MPNSTPINATRCPALPRCAYMGAALLWWAAAQAQAQSAADHTPPPASPACTSPALLSTLDADALATHLQRCYIHPVYLARLGHLYNLQQRYTEAVDPLERALLFEPDNPDTQLDYALALAGHGDTASALNLVLALQQHPQLPPTLRQGLQKTSQLWASGAGAVPAQGTRISAGVRLGHDSNLLGAPNLGSITLTLPTESITLPVDANSRPRPGWFTRTDLRLHHVRVQADGSRWELQAAALQRNSPRLNTANSTQAELQLEHIRPATAARAGVLAPATWGHYASATLATLQSHAGTRYTSQGMNAGVELPPASTITGHCALRLGLEWQNRQLHSNAVLSGHYAGISSQWGCTLPSGGLYWQLTARAGQDRPHDTTRPGGAQDQYSLRAHASVASSAATTWLLDAEASHSRDATGYSPLLLNYRRRTTSRLTLRAEVQHALTPHVAALVGLEAVAQSASLPLFALHSRGGYAGLRVQW</sequence>
<dbReference type="Proteomes" id="UP001596001">
    <property type="component" value="Unassembled WGS sequence"/>
</dbReference>
<name>A0ABV9QCZ3_9BURK</name>
<proteinExistence type="predicted"/>
<organism evidence="3 4">
    <name type="scientific">Giesbergeria sinuosa</name>
    <dbReference type="NCBI Taxonomy" id="80883"/>
    <lineage>
        <taxon>Bacteria</taxon>
        <taxon>Pseudomonadati</taxon>
        <taxon>Pseudomonadota</taxon>
        <taxon>Betaproteobacteria</taxon>
        <taxon>Burkholderiales</taxon>
        <taxon>Comamonadaceae</taxon>
        <taxon>Giesbergeria</taxon>
    </lineage>
</organism>
<accession>A0ABV9QCZ3</accession>
<feature type="chain" id="PRO_5045535021" evidence="2">
    <location>
        <begin position="34"/>
        <end position="477"/>
    </location>
</feature>
<reference evidence="4" key="1">
    <citation type="journal article" date="2019" name="Int. J. Syst. Evol. Microbiol.">
        <title>The Global Catalogue of Microorganisms (GCM) 10K type strain sequencing project: providing services to taxonomists for standard genome sequencing and annotation.</title>
        <authorList>
            <consortium name="The Broad Institute Genomics Platform"/>
            <consortium name="The Broad Institute Genome Sequencing Center for Infectious Disease"/>
            <person name="Wu L."/>
            <person name="Ma J."/>
        </authorList>
    </citation>
    <scope>NUCLEOTIDE SEQUENCE [LARGE SCALE GENOMIC DNA]</scope>
    <source>
        <strain evidence="4">CCUG 49452</strain>
    </source>
</reference>
<evidence type="ECO:0000256" key="2">
    <source>
        <dbReference type="SAM" id="SignalP"/>
    </source>
</evidence>
<feature type="signal peptide" evidence="2">
    <location>
        <begin position="1"/>
        <end position="33"/>
    </location>
</feature>
<dbReference type="Gene3D" id="1.25.40.10">
    <property type="entry name" value="Tetratricopeptide repeat domain"/>
    <property type="match status" value="1"/>
</dbReference>
<dbReference type="InterPro" id="IPR019734">
    <property type="entry name" value="TPR_rpt"/>
</dbReference>
<dbReference type="EMBL" id="JBHSHJ010000001">
    <property type="protein sequence ID" value="MFC4787542.1"/>
    <property type="molecule type" value="Genomic_DNA"/>
</dbReference>
<keyword evidence="4" id="KW-1185">Reference proteome</keyword>
<dbReference type="RefSeq" id="WP_382429091.1">
    <property type="nucleotide sequence ID" value="NZ_JBHSHJ010000001.1"/>
</dbReference>